<dbReference type="GO" id="GO:0016747">
    <property type="term" value="F:acyltransferase activity, transferring groups other than amino-acyl groups"/>
    <property type="evidence" value="ECO:0007669"/>
    <property type="project" value="InterPro"/>
</dbReference>
<dbReference type="Gene3D" id="3.40.630.30">
    <property type="match status" value="1"/>
</dbReference>
<evidence type="ECO:0000313" key="5">
    <source>
        <dbReference type="Proteomes" id="UP000267418"/>
    </source>
</evidence>
<keyword evidence="2" id="KW-0012">Acyltransferase</keyword>
<dbReference type="Pfam" id="PF00583">
    <property type="entry name" value="Acetyltransf_1"/>
    <property type="match status" value="1"/>
</dbReference>
<gene>
    <name evidence="4" type="ORF">EJP69_17305</name>
</gene>
<dbReference type="EMBL" id="RXOE01000004">
    <property type="protein sequence ID" value="RTQ33283.1"/>
    <property type="molecule type" value="Genomic_DNA"/>
</dbReference>
<comment type="caution">
    <text evidence="4">The sequence shown here is derived from an EMBL/GenBank/DDBJ whole genome shotgun (WGS) entry which is preliminary data.</text>
</comment>
<organism evidence="4 5">
    <name type="scientific">Variovorax gossypii</name>
    <dbReference type="NCBI Taxonomy" id="1679495"/>
    <lineage>
        <taxon>Bacteria</taxon>
        <taxon>Pseudomonadati</taxon>
        <taxon>Pseudomonadota</taxon>
        <taxon>Betaproteobacteria</taxon>
        <taxon>Burkholderiales</taxon>
        <taxon>Comamonadaceae</taxon>
        <taxon>Variovorax</taxon>
    </lineage>
</organism>
<dbReference type="OrthoDB" id="9787920at2"/>
<dbReference type="SUPFAM" id="SSF55729">
    <property type="entry name" value="Acyl-CoA N-acyltransferases (Nat)"/>
    <property type="match status" value="1"/>
</dbReference>
<dbReference type="InterPro" id="IPR000182">
    <property type="entry name" value="GNAT_dom"/>
</dbReference>
<sequence>MSTNNDVPDVTIRPWRIEDFDAVKAILDDTFAGTWLPELTPEAARAYEESGAPVGYIDEKGPDFFVAEIDGEVVGMVHWEHDFVHALHVPAMHQRKGIARALMAFTEDGMRADGVELARLETDTFNTKSQGFYLALGYREADRYPDLEWHSGFTTILYVKTLSPRTATPSQRKHA</sequence>
<keyword evidence="5" id="KW-1185">Reference proteome</keyword>
<dbReference type="PANTHER" id="PTHR43877:SF2">
    <property type="entry name" value="AMINOALKYLPHOSPHONATE N-ACETYLTRANSFERASE-RELATED"/>
    <property type="match status" value="1"/>
</dbReference>
<dbReference type="Proteomes" id="UP000267418">
    <property type="component" value="Unassembled WGS sequence"/>
</dbReference>
<evidence type="ECO:0000256" key="1">
    <source>
        <dbReference type="ARBA" id="ARBA00022679"/>
    </source>
</evidence>
<dbReference type="PROSITE" id="PS51186">
    <property type="entry name" value="GNAT"/>
    <property type="match status" value="1"/>
</dbReference>
<accession>A0A3S0JUU7</accession>
<feature type="domain" description="N-acetyltransferase" evidence="3">
    <location>
        <begin position="10"/>
        <end position="163"/>
    </location>
</feature>
<evidence type="ECO:0000256" key="2">
    <source>
        <dbReference type="ARBA" id="ARBA00023315"/>
    </source>
</evidence>
<name>A0A3S0JUU7_9BURK</name>
<evidence type="ECO:0000259" key="3">
    <source>
        <dbReference type="PROSITE" id="PS51186"/>
    </source>
</evidence>
<dbReference type="InterPro" id="IPR016181">
    <property type="entry name" value="Acyl_CoA_acyltransferase"/>
</dbReference>
<evidence type="ECO:0000313" key="4">
    <source>
        <dbReference type="EMBL" id="RTQ33283.1"/>
    </source>
</evidence>
<keyword evidence="1 4" id="KW-0808">Transferase</keyword>
<dbReference type="CDD" id="cd04301">
    <property type="entry name" value="NAT_SF"/>
    <property type="match status" value="1"/>
</dbReference>
<proteinExistence type="predicted"/>
<protein>
    <submittedName>
        <fullName evidence="4">GNAT family N-acetyltransferase</fullName>
    </submittedName>
</protein>
<dbReference type="PANTHER" id="PTHR43877">
    <property type="entry name" value="AMINOALKYLPHOSPHONATE N-ACETYLTRANSFERASE-RELATED-RELATED"/>
    <property type="match status" value="1"/>
</dbReference>
<dbReference type="InterPro" id="IPR050832">
    <property type="entry name" value="Bact_Acetyltransf"/>
</dbReference>
<dbReference type="AlphaFoldDB" id="A0A3S0JUU7"/>
<dbReference type="RefSeq" id="WP_126471703.1">
    <property type="nucleotide sequence ID" value="NZ_RXOE01000004.1"/>
</dbReference>
<reference evidence="4 5" key="1">
    <citation type="submission" date="2018-12" db="EMBL/GenBank/DDBJ databases">
        <title>The genome of Variovorax gossypii DSM 100435.</title>
        <authorList>
            <person name="Gao J."/>
            <person name="Sun J."/>
        </authorList>
    </citation>
    <scope>NUCLEOTIDE SEQUENCE [LARGE SCALE GENOMIC DNA]</scope>
    <source>
        <strain evidence="4 5">DSM 100435</strain>
    </source>
</reference>